<keyword evidence="2 5" id="KW-0812">Transmembrane</keyword>
<evidence type="ECO:0000313" key="6">
    <source>
        <dbReference type="EMBL" id="EGC17503.1"/>
    </source>
</evidence>
<feature type="transmembrane region" description="Helical" evidence="5">
    <location>
        <begin position="221"/>
        <end position="242"/>
    </location>
</feature>
<dbReference type="Pfam" id="PF04610">
    <property type="entry name" value="TrbL"/>
    <property type="match status" value="1"/>
</dbReference>
<dbReference type="Proteomes" id="UP000004088">
    <property type="component" value="Unassembled WGS sequence"/>
</dbReference>
<comment type="caution">
    <text evidence="6">The sequence shown here is derived from an EMBL/GenBank/DDBJ whole genome shotgun (WGS) entry which is preliminary data.</text>
</comment>
<dbReference type="InterPro" id="IPR007688">
    <property type="entry name" value="Conjugal_tfr_TrbL/VirB6"/>
</dbReference>
<feature type="transmembrane region" description="Helical" evidence="5">
    <location>
        <begin position="160"/>
        <end position="183"/>
    </location>
</feature>
<dbReference type="GO" id="GO:0016020">
    <property type="term" value="C:membrane"/>
    <property type="evidence" value="ECO:0007669"/>
    <property type="project" value="UniProtKB-SubCell"/>
</dbReference>
<dbReference type="HOGENOM" id="CLU_065797_2_0_4"/>
<evidence type="ECO:0000256" key="4">
    <source>
        <dbReference type="ARBA" id="ARBA00023136"/>
    </source>
</evidence>
<reference evidence="6 7" key="1">
    <citation type="submission" date="2011-01" db="EMBL/GenBank/DDBJ databases">
        <authorList>
            <person name="Muzny D."/>
            <person name="Qin X."/>
            <person name="Deng J."/>
            <person name="Jiang H."/>
            <person name="Liu Y."/>
            <person name="Qu J."/>
            <person name="Song X.-Z."/>
            <person name="Zhang L."/>
            <person name="Thornton R."/>
            <person name="Coyle M."/>
            <person name="Francisco L."/>
            <person name="Jackson L."/>
            <person name="Javaid M."/>
            <person name="Korchina V."/>
            <person name="Kovar C."/>
            <person name="Mata R."/>
            <person name="Mathew T."/>
            <person name="Ngo R."/>
            <person name="Nguyen L."/>
            <person name="Nguyen N."/>
            <person name="Okwuonu G."/>
            <person name="Ongeri F."/>
            <person name="Pham C."/>
            <person name="Simmons D."/>
            <person name="Wilczek-Boney K."/>
            <person name="Hale W."/>
            <person name="Jakkamsetti A."/>
            <person name="Pham P."/>
            <person name="Ruth R."/>
            <person name="San Lucas F."/>
            <person name="Warren J."/>
            <person name="Zhang J."/>
            <person name="Zhao Z."/>
            <person name="Zhou C."/>
            <person name="Zhu D."/>
            <person name="Lee S."/>
            <person name="Bess C."/>
            <person name="Blankenburg K."/>
            <person name="Forbes L."/>
            <person name="Fu Q."/>
            <person name="Gubbala S."/>
            <person name="Hirani K."/>
            <person name="Jayaseelan J.C."/>
            <person name="Lara F."/>
            <person name="Munidasa M."/>
            <person name="Palculict T."/>
            <person name="Patil S."/>
            <person name="Pu L.-L."/>
            <person name="Saada N."/>
            <person name="Tang L."/>
            <person name="Weissenberger G."/>
            <person name="Zhu Y."/>
            <person name="Hemphill L."/>
            <person name="Shang Y."/>
            <person name="Youmans B."/>
            <person name="Ayvaz T."/>
            <person name="Ross M."/>
            <person name="Santibanez J."/>
            <person name="Aqrawi P."/>
            <person name="Gross S."/>
            <person name="Joshi V."/>
            <person name="Fowler G."/>
            <person name="Nazareth L."/>
            <person name="Reid J."/>
            <person name="Worley K."/>
            <person name="Petrosino J."/>
            <person name="Highlander S."/>
            <person name="Gibbs R."/>
        </authorList>
    </citation>
    <scope>NUCLEOTIDE SEQUENCE [LARGE SCALE GENOMIC DNA]</scope>
    <source>
        <strain evidence="6 7">ATCC 33394</strain>
    </source>
</reference>
<dbReference type="STRING" id="888741.HMPREF9098_0829"/>
<evidence type="ECO:0000256" key="2">
    <source>
        <dbReference type="ARBA" id="ARBA00022692"/>
    </source>
</evidence>
<keyword evidence="7" id="KW-1185">Reference proteome</keyword>
<evidence type="ECO:0000256" key="1">
    <source>
        <dbReference type="ARBA" id="ARBA00004141"/>
    </source>
</evidence>
<evidence type="ECO:0000256" key="3">
    <source>
        <dbReference type="ARBA" id="ARBA00022989"/>
    </source>
</evidence>
<evidence type="ECO:0000313" key="7">
    <source>
        <dbReference type="Proteomes" id="UP000004088"/>
    </source>
</evidence>
<dbReference type="GO" id="GO:0030255">
    <property type="term" value="P:protein secretion by the type IV secretion system"/>
    <property type="evidence" value="ECO:0007669"/>
    <property type="project" value="InterPro"/>
</dbReference>
<comment type="subcellular location">
    <subcellularLocation>
        <location evidence="1">Membrane</location>
        <topology evidence="1">Multi-pass membrane protein</topology>
    </subcellularLocation>
</comment>
<gene>
    <name evidence="6" type="ORF">HMPREF9098_0829</name>
</gene>
<organism evidence="6 7">
    <name type="scientific">Kingella denitrificans ATCC 33394</name>
    <dbReference type="NCBI Taxonomy" id="888741"/>
    <lineage>
        <taxon>Bacteria</taxon>
        <taxon>Pseudomonadati</taxon>
        <taxon>Pseudomonadota</taxon>
        <taxon>Betaproteobacteria</taxon>
        <taxon>Neisseriales</taxon>
        <taxon>Neisseriaceae</taxon>
        <taxon>Kingella</taxon>
    </lineage>
</organism>
<protein>
    <submittedName>
        <fullName evidence="6">TrbL/VirB6 plasmid conjugal transfer protein</fullName>
    </submittedName>
</protein>
<feature type="transmembrane region" description="Helical" evidence="5">
    <location>
        <begin position="50"/>
        <end position="70"/>
    </location>
</feature>
<evidence type="ECO:0000256" key="5">
    <source>
        <dbReference type="SAM" id="Phobius"/>
    </source>
</evidence>
<feature type="transmembrane region" description="Helical" evidence="5">
    <location>
        <begin position="85"/>
        <end position="101"/>
    </location>
</feature>
<accession>F0EY94</accession>
<feature type="transmembrane region" description="Helical" evidence="5">
    <location>
        <begin position="189"/>
        <end position="209"/>
    </location>
</feature>
<keyword evidence="3 5" id="KW-1133">Transmembrane helix</keyword>
<name>F0EY94_9NEIS</name>
<keyword evidence="4 5" id="KW-0472">Membrane</keyword>
<sequence>MQQNRQTSLQVCRSIISGDVMSFFADLANTLGAQLGDNLLDRTGQFINQIAPLFQAGFGIYVLMVILSYYGQSGTVSLIDFAKRSAGWIVLIALAFSPSVYSKLAHTIYGLPDEISALFTNGAKFDVAAIDHSYTELENAIIRIGELHSKYSWMQIGNHLALVEIRIVISLCGMLLIGVAFAYYTIAKISLALVLMLGAFFIGCLIFPATRQYGINWIGQCLNHIITCTMFVLLTVVQMEVFQGLVNQISNGDWTNHIFLEALIPVFILDTIVFLVIAWGIPGVASALTGGAAVQGFARSLAMSGGAIGRAGAAVLSSMRQAAARPHSAGGSIAKGVRAS</sequence>
<proteinExistence type="predicted"/>
<dbReference type="AlphaFoldDB" id="F0EY94"/>
<dbReference type="EMBL" id="AEWV01000015">
    <property type="protein sequence ID" value="EGC17503.1"/>
    <property type="molecule type" value="Genomic_DNA"/>
</dbReference>
<feature type="transmembrane region" description="Helical" evidence="5">
    <location>
        <begin position="262"/>
        <end position="281"/>
    </location>
</feature>